<dbReference type="GO" id="GO:0006508">
    <property type="term" value="P:proteolysis"/>
    <property type="evidence" value="ECO:0007669"/>
    <property type="project" value="UniProtKB-KW"/>
</dbReference>
<feature type="transmembrane region" description="Helical" evidence="13">
    <location>
        <begin position="58"/>
        <end position="78"/>
    </location>
</feature>
<feature type="domain" description="Penicillin-binding protein dimerisation" evidence="15">
    <location>
        <begin position="101"/>
        <end position="276"/>
    </location>
</feature>
<sequence length="650" mass="71288">MERLRKYNPFDPTADASLSSYSVGLGAHNQSDWVSSFNKTKTKNTVVLIPAQLSKRSLLLWITILVAGLIILAVRVLYLQTIDNSDFRAIAEGNRIRIQEIKPRRGEIFDRYGTLLAKNIPSFSLALIPVDLPREESERQTVLTAAATLSGLAVDQIAAALKSQPDYSYQPVVIKEDIPYDEALLAKIESQHHRGLILFIDSARQYLQTTSTVSLSHVLGYIGKISESEREPYLQTGYSFDDKIGKAGIEITYEDILKGTKGRRQVEVDAIGQAKEVLAYQAPEAGNDIILTIDLELQSITEQSLKRVLALHGAKKGAAVVLDPNSGEVLSLVSLPSFNSNDFIHGLSQAQFEQLITDPDQPLYHRVVSGEYPSGSTFKMVVAAAALQEHVITEQTGFNSIGGIRVNQWFFPDWKAGGHGWTTLGKALAESVNTFFYIVGGGYQDFTGLGVDRITGYAAQFGLGEKLGIEQPNEAAGFLPSKEWKEQVKKEPWYVGDTYHLAIGQGDILVTPLQVAVYTSVIANGGTVYQPHLGREVVGMSDGSDRKIEPVVLNKNFIEPAHIAAIKRALRQTVTIGSARQLYNLPISVAAKTGTAQWSSTRLPHAWITAFAPYEKPEIVVTVLVEEGGEGSTVAQPVAADIIRWWAENR</sequence>
<dbReference type="InterPro" id="IPR036138">
    <property type="entry name" value="PBP_dimer_sf"/>
</dbReference>
<keyword evidence="12" id="KW-0961">Cell wall biogenesis/degradation</keyword>
<keyword evidence="10 13" id="KW-1133">Transmembrane helix</keyword>
<evidence type="ECO:0000256" key="12">
    <source>
        <dbReference type="ARBA" id="ARBA00023316"/>
    </source>
</evidence>
<dbReference type="GO" id="GO:0071972">
    <property type="term" value="F:peptidoglycan L,D-transpeptidase activity"/>
    <property type="evidence" value="ECO:0007669"/>
    <property type="project" value="TreeGrafter"/>
</dbReference>
<keyword evidence="4" id="KW-0997">Cell inner membrane</keyword>
<dbReference type="Gene3D" id="3.40.710.10">
    <property type="entry name" value="DD-peptidase/beta-lactamase superfamily"/>
    <property type="match status" value="1"/>
</dbReference>
<dbReference type="Pfam" id="PF00905">
    <property type="entry name" value="Transpeptidase"/>
    <property type="match status" value="1"/>
</dbReference>
<keyword evidence="9" id="KW-0573">Peptidoglycan synthesis</keyword>
<organism evidence="16 17">
    <name type="scientific">Candidatus Buchananbacteria bacterium RIFCSPHIGHO2_01_FULL_47_11b</name>
    <dbReference type="NCBI Taxonomy" id="1797537"/>
    <lineage>
        <taxon>Bacteria</taxon>
        <taxon>Candidatus Buchananiibacteriota</taxon>
    </lineage>
</organism>
<evidence type="ECO:0000259" key="14">
    <source>
        <dbReference type="Pfam" id="PF00905"/>
    </source>
</evidence>
<dbReference type="NCBIfam" id="TIGR03423">
    <property type="entry name" value="pbp2_mrdA"/>
    <property type="match status" value="1"/>
</dbReference>
<gene>
    <name evidence="16" type="ORF">A2840_02210</name>
</gene>
<keyword evidence="6 13" id="KW-0812">Transmembrane</keyword>
<evidence type="ECO:0000256" key="2">
    <source>
        <dbReference type="ARBA" id="ARBA00004236"/>
    </source>
</evidence>
<name>A0A1G1Y7E6_9BACT</name>
<dbReference type="GO" id="GO:0009002">
    <property type="term" value="F:serine-type D-Ala-D-Ala carboxypeptidase activity"/>
    <property type="evidence" value="ECO:0007669"/>
    <property type="project" value="InterPro"/>
</dbReference>
<evidence type="ECO:0000256" key="5">
    <source>
        <dbReference type="ARBA" id="ARBA00022670"/>
    </source>
</evidence>
<dbReference type="AlphaFoldDB" id="A0A1G1Y7E6"/>
<dbReference type="GO" id="GO:0071555">
    <property type="term" value="P:cell wall organization"/>
    <property type="evidence" value="ECO:0007669"/>
    <property type="project" value="UniProtKB-KW"/>
</dbReference>
<dbReference type="Proteomes" id="UP000178385">
    <property type="component" value="Unassembled WGS sequence"/>
</dbReference>
<dbReference type="GO" id="GO:0005886">
    <property type="term" value="C:plasma membrane"/>
    <property type="evidence" value="ECO:0007669"/>
    <property type="project" value="UniProtKB-SubCell"/>
</dbReference>
<keyword evidence="5" id="KW-0645">Protease</keyword>
<dbReference type="EMBL" id="MHIG01000003">
    <property type="protein sequence ID" value="OGY48151.1"/>
    <property type="molecule type" value="Genomic_DNA"/>
</dbReference>
<keyword evidence="3" id="KW-1003">Cell membrane</keyword>
<dbReference type="InterPro" id="IPR005311">
    <property type="entry name" value="PBP_dimer"/>
</dbReference>
<evidence type="ECO:0000256" key="13">
    <source>
        <dbReference type="SAM" id="Phobius"/>
    </source>
</evidence>
<evidence type="ECO:0000256" key="8">
    <source>
        <dbReference type="ARBA" id="ARBA00022960"/>
    </source>
</evidence>
<dbReference type="Pfam" id="PF03717">
    <property type="entry name" value="PBP_dimer"/>
    <property type="match status" value="1"/>
</dbReference>
<dbReference type="Gene3D" id="3.30.1390.30">
    <property type="entry name" value="Penicillin-binding protein 2a, domain 3"/>
    <property type="match status" value="1"/>
</dbReference>
<dbReference type="PANTHER" id="PTHR30627">
    <property type="entry name" value="PEPTIDOGLYCAN D,D-TRANSPEPTIDASE"/>
    <property type="match status" value="1"/>
</dbReference>
<comment type="subcellular location">
    <subcellularLocation>
        <location evidence="2">Cell membrane</location>
    </subcellularLocation>
    <subcellularLocation>
        <location evidence="1">Membrane</location>
        <topology evidence="1">Single-pass membrane protein</topology>
    </subcellularLocation>
</comment>
<evidence type="ECO:0000256" key="4">
    <source>
        <dbReference type="ARBA" id="ARBA00022519"/>
    </source>
</evidence>
<dbReference type="PANTHER" id="PTHR30627:SF2">
    <property type="entry name" value="PEPTIDOGLYCAN D,D-TRANSPEPTIDASE MRDA"/>
    <property type="match status" value="1"/>
</dbReference>
<evidence type="ECO:0000313" key="17">
    <source>
        <dbReference type="Proteomes" id="UP000178385"/>
    </source>
</evidence>
<dbReference type="Gene3D" id="3.90.1310.10">
    <property type="entry name" value="Penicillin-binding protein 2a (Domain 2)"/>
    <property type="match status" value="1"/>
</dbReference>
<dbReference type="InterPro" id="IPR001460">
    <property type="entry name" value="PCN-bd_Tpept"/>
</dbReference>
<proteinExistence type="predicted"/>
<feature type="domain" description="Penicillin-binding protein transpeptidase" evidence="14">
    <location>
        <begin position="317"/>
        <end position="643"/>
    </location>
</feature>
<protein>
    <submittedName>
        <fullName evidence="16">Penicillin-binding protein 2</fullName>
    </submittedName>
</protein>
<keyword evidence="7" id="KW-0378">Hydrolase</keyword>
<evidence type="ECO:0000256" key="9">
    <source>
        <dbReference type="ARBA" id="ARBA00022984"/>
    </source>
</evidence>
<evidence type="ECO:0000256" key="3">
    <source>
        <dbReference type="ARBA" id="ARBA00022475"/>
    </source>
</evidence>
<dbReference type="GO" id="GO:0008658">
    <property type="term" value="F:penicillin binding"/>
    <property type="evidence" value="ECO:0007669"/>
    <property type="project" value="InterPro"/>
</dbReference>
<keyword evidence="11 13" id="KW-0472">Membrane</keyword>
<keyword evidence="8" id="KW-0133">Cell shape</keyword>
<evidence type="ECO:0000256" key="11">
    <source>
        <dbReference type="ARBA" id="ARBA00023136"/>
    </source>
</evidence>
<evidence type="ECO:0000259" key="15">
    <source>
        <dbReference type="Pfam" id="PF03717"/>
    </source>
</evidence>
<accession>A0A1G1Y7E6</accession>
<comment type="caution">
    <text evidence="16">The sequence shown here is derived from an EMBL/GenBank/DDBJ whole genome shotgun (WGS) entry which is preliminary data.</text>
</comment>
<dbReference type="GO" id="GO:0009252">
    <property type="term" value="P:peptidoglycan biosynthetic process"/>
    <property type="evidence" value="ECO:0007669"/>
    <property type="project" value="UniProtKB-KW"/>
</dbReference>
<evidence type="ECO:0000256" key="7">
    <source>
        <dbReference type="ARBA" id="ARBA00022801"/>
    </source>
</evidence>
<dbReference type="SUPFAM" id="SSF56601">
    <property type="entry name" value="beta-lactamase/transpeptidase-like"/>
    <property type="match status" value="1"/>
</dbReference>
<dbReference type="InterPro" id="IPR050515">
    <property type="entry name" value="Beta-lactam/transpept"/>
</dbReference>
<dbReference type="SUPFAM" id="SSF56519">
    <property type="entry name" value="Penicillin binding protein dimerisation domain"/>
    <property type="match status" value="1"/>
</dbReference>
<evidence type="ECO:0000256" key="6">
    <source>
        <dbReference type="ARBA" id="ARBA00022692"/>
    </source>
</evidence>
<dbReference type="InterPro" id="IPR017790">
    <property type="entry name" value="Penicillin-binding_protein_2"/>
</dbReference>
<evidence type="ECO:0000256" key="10">
    <source>
        <dbReference type="ARBA" id="ARBA00022989"/>
    </source>
</evidence>
<reference evidence="16 17" key="1">
    <citation type="journal article" date="2016" name="Nat. Commun.">
        <title>Thousands of microbial genomes shed light on interconnected biogeochemical processes in an aquifer system.</title>
        <authorList>
            <person name="Anantharaman K."/>
            <person name="Brown C.T."/>
            <person name="Hug L.A."/>
            <person name="Sharon I."/>
            <person name="Castelle C.J."/>
            <person name="Probst A.J."/>
            <person name="Thomas B.C."/>
            <person name="Singh A."/>
            <person name="Wilkins M.J."/>
            <person name="Karaoz U."/>
            <person name="Brodie E.L."/>
            <person name="Williams K.H."/>
            <person name="Hubbard S.S."/>
            <person name="Banfield J.F."/>
        </authorList>
    </citation>
    <scope>NUCLEOTIDE SEQUENCE [LARGE SCALE GENOMIC DNA]</scope>
</reference>
<evidence type="ECO:0000313" key="16">
    <source>
        <dbReference type="EMBL" id="OGY48151.1"/>
    </source>
</evidence>
<dbReference type="InterPro" id="IPR012338">
    <property type="entry name" value="Beta-lactam/transpept-like"/>
</dbReference>
<dbReference type="GO" id="GO:0008360">
    <property type="term" value="P:regulation of cell shape"/>
    <property type="evidence" value="ECO:0007669"/>
    <property type="project" value="UniProtKB-KW"/>
</dbReference>
<evidence type="ECO:0000256" key="1">
    <source>
        <dbReference type="ARBA" id="ARBA00004167"/>
    </source>
</evidence>